<evidence type="ECO:0008006" key="12">
    <source>
        <dbReference type="Google" id="ProtNLM"/>
    </source>
</evidence>
<name>A0ABQ2N3C7_9MICO</name>
<organism evidence="10 11">
    <name type="scientific">Microbacterium nanhaiense</name>
    <dbReference type="NCBI Taxonomy" id="1301026"/>
    <lineage>
        <taxon>Bacteria</taxon>
        <taxon>Bacillati</taxon>
        <taxon>Actinomycetota</taxon>
        <taxon>Actinomycetes</taxon>
        <taxon>Micrococcales</taxon>
        <taxon>Microbacteriaceae</taxon>
        <taxon>Microbacterium</taxon>
    </lineage>
</organism>
<dbReference type="InterPro" id="IPR042213">
    <property type="entry name" value="NBD_C_sf"/>
</dbReference>
<evidence type="ECO:0000259" key="9">
    <source>
        <dbReference type="Pfam" id="PF17042"/>
    </source>
</evidence>
<evidence type="ECO:0000256" key="5">
    <source>
        <dbReference type="ARBA" id="ARBA00022840"/>
    </source>
</evidence>
<evidence type="ECO:0000256" key="3">
    <source>
        <dbReference type="ARBA" id="ARBA00022741"/>
    </source>
</evidence>
<dbReference type="Proteomes" id="UP000638043">
    <property type="component" value="Unassembled WGS sequence"/>
</dbReference>
<dbReference type="EMBL" id="BMMQ01000006">
    <property type="protein sequence ID" value="GGO65195.1"/>
    <property type="molecule type" value="Genomic_DNA"/>
</dbReference>
<evidence type="ECO:0000256" key="2">
    <source>
        <dbReference type="ARBA" id="ARBA00022679"/>
    </source>
</evidence>
<evidence type="ECO:0000256" key="1">
    <source>
        <dbReference type="ARBA" id="ARBA00005715"/>
    </source>
</evidence>
<dbReference type="Pfam" id="PF07005">
    <property type="entry name" value="SBD_N"/>
    <property type="match status" value="1"/>
</dbReference>
<keyword evidence="11" id="KW-1185">Reference proteome</keyword>
<evidence type="ECO:0000313" key="10">
    <source>
        <dbReference type="EMBL" id="GGO65195.1"/>
    </source>
</evidence>
<evidence type="ECO:0000256" key="4">
    <source>
        <dbReference type="ARBA" id="ARBA00022777"/>
    </source>
</evidence>
<evidence type="ECO:0000259" key="8">
    <source>
        <dbReference type="Pfam" id="PF07005"/>
    </source>
</evidence>
<keyword evidence="3" id="KW-0547">Nucleotide-binding</keyword>
<keyword evidence="5" id="KW-0067">ATP-binding</keyword>
<dbReference type="Gene3D" id="3.40.980.20">
    <property type="entry name" value="Four-carbon acid sugar kinase, nucleotide binding domain"/>
    <property type="match status" value="1"/>
</dbReference>
<evidence type="ECO:0000313" key="11">
    <source>
        <dbReference type="Proteomes" id="UP000638043"/>
    </source>
</evidence>
<dbReference type="SUPFAM" id="SSF142764">
    <property type="entry name" value="YgbK-like"/>
    <property type="match status" value="1"/>
</dbReference>
<dbReference type="InterPro" id="IPR037051">
    <property type="entry name" value="4-carb_acid_sugar_kinase_N_sf"/>
</dbReference>
<reference evidence="11" key="1">
    <citation type="journal article" date="2019" name="Int. J. Syst. Evol. Microbiol.">
        <title>The Global Catalogue of Microorganisms (GCM) 10K type strain sequencing project: providing services to taxonomists for standard genome sequencing and annotation.</title>
        <authorList>
            <consortium name="The Broad Institute Genomics Platform"/>
            <consortium name="The Broad Institute Genome Sequencing Center for Infectious Disease"/>
            <person name="Wu L."/>
            <person name="Ma J."/>
        </authorList>
    </citation>
    <scope>NUCLEOTIDE SEQUENCE [LARGE SCALE GENOMIC DNA]</scope>
    <source>
        <strain evidence="11">CGMCC 4.7181</strain>
    </source>
</reference>
<sequence>MNGMPEDSARPRVAFYGDDFTGSVDVLLQFARRGWTARLFVGRPSEAELAAAAATNDVVGIAGVARSLPTDAIEAEVGPALDLLLSVDPDIVQYKACSTADSSPTVGSLGRVLEVARERFAGVAPILFAQPDFGRYTAFGNHFAAERGTVYRLDRQPTMSRHPSTPMHESDLVEHLRRQTSLPLAGLPFTQYPLPGEPELRVRARTSDPTPGTAPQNGATSEDEDHPLAARIRESGAAGLVLDALDEGHLRVVGEALQSLPRPVFAIGSGGLSHAVAISDPREVDPIPARGSETGPVLVVSGSRSAATRRQADHAAASGWLVRPLSLARGPLDDVVAALAAGRSVVLTSDDADAHGMDNVLAAVAEASAEAVRAALPHTRRVIIAGGDTSSRVTGLLGVTSLSIAANPWANVVLLRAHADSPEVDGIELLLKGGQVGDDDLFEAIRAL</sequence>
<dbReference type="InterPro" id="IPR031475">
    <property type="entry name" value="NBD_C"/>
</dbReference>
<comment type="caution">
    <text evidence="10">The sequence shown here is derived from an EMBL/GenBank/DDBJ whole genome shotgun (WGS) entry which is preliminary data.</text>
</comment>
<dbReference type="InterPro" id="IPR010737">
    <property type="entry name" value="4-carb_acid_sugar_kinase_N"/>
</dbReference>
<keyword evidence="6" id="KW-0119">Carbohydrate metabolism</keyword>
<protein>
    <recommendedName>
        <fullName evidence="12">Four-carbon acid sugar kinase family protein</fullName>
    </recommendedName>
</protein>
<feature type="region of interest" description="Disordered" evidence="7">
    <location>
        <begin position="202"/>
        <end position="225"/>
    </location>
</feature>
<evidence type="ECO:0000256" key="6">
    <source>
        <dbReference type="ARBA" id="ARBA00023277"/>
    </source>
</evidence>
<keyword evidence="4" id="KW-0418">Kinase</keyword>
<dbReference type="Gene3D" id="3.40.50.10840">
    <property type="entry name" value="Putative sugar-binding, N-terminal domain"/>
    <property type="match status" value="1"/>
</dbReference>
<feature type="compositionally biased region" description="Polar residues" evidence="7">
    <location>
        <begin position="207"/>
        <end position="220"/>
    </location>
</feature>
<feature type="domain" description="Four-carbon acid sugar kinase nucleotide binding" evidence="9">
    <location>
        <begin position="298"/>
        <end position="442"/>
    </location>
</feature>
<proteinExistence type="inferred from homology"/>
<keyword evidence="2" id="KW-0808">Transferase</keyword>
<comment type="similarity">
    <text evidence="1">Belongs to the four-carbon acid sugar kinase family.</text>
</comment>
<gene>
    <name evidence="10" type="ORF">GCM10010910_21830</name>
</gene>
<accession>A0ABQ2N3C7</accession>
<feature type="domain" description="Four-carbon acid sugar kinase N-terminal" evidence="8">
    <location>
        <begin position="14"/>
        <end position="275"/>
    </location>
</feature>
<evidence type="ECO:0000256" key="7">
    <source>
        <dbReference type="SAM" id="MobiDB-lite"/>
    </source>
</evidence>
<dbReference type="Pfam" id="PF17042">
    <property type="entry name" value="NBD_C"/>
    <property type="match status" value="1"/>
</dbReference>